<gene>
    <name evidence="1" type="ORF">ERS852425_01962</name>
</gene>
<proteinExistence type="predicted"/>
<organism evidence="1 2">
    <name type="scientific">Anaerostipes hadrus</name>
    <dbReference type="NCBI Taxonomy" id="649756"/>
    <lineage>
        <taxon>Bacteria</taxon>
        <taxon>Bacillati</taxon>
        <taxon>Bacillota</taxon>
        <taxon>Clostridia</taxon>
        <taxon>Lachnospirales</taxon>
        <taxon>Lachnospiraceae</taxon>
        <taxon>Anaerostipes</taxon>
    </lineage>
</organism>
<dbReference type="Proteomes" id="UP000095598">
    <property type="component" value="Unassembled WGS sequence"/>
</dbReference>
<dbReference type="RefSeq" id="WP_044925127.1">
    <property type="nucleotide sequence ID" value="NZ_CYXT01000014.1"/>
</dbReference>
<name>A0A173TAS8_ANAHA</name>
<protein>
    <submittedName>
        <fullName evidence="1">Uncharacterized protein</fullName>
    </submittedName>
</protein>
<sequence>MSFGIYNAFIFDRNYTMQELIKMMDFLRKEVRKPIDAQLHKYVLEKFLYYYYLRERLYGDEILEMLKKETDYDKKTWLRNTMKCQWKSLYKNIVLYIRSKVRNAMGDNLGQSLDPNCRAVLYLFAVEEKILCIYGGNQHVMPVLEQQKYLSDFQYWDNVDRPEAISEKDWKERHRLWKKAIGPEYFCPDHGFMINLYDTSVELFRPDFPFHEESAPDHDDILSQLMDTLYPDHNDPGDCQWNELKRNCLKLRMDEIAQIVKAK</sequence>
<reference evidence="1 2" key="1">
    <citation type="submission" date="2015-09" db="EMBL/GenBank/DDBJ databases">
        <authorList>
            <consortium name="Pathogen Informatics"/>
        </authorList>
    </citation>
    <scope>NUCLEOTIDE SEQUENCE [LARGE SCALE GENOMIC DNA]</scope>
    <source>
        <strain evidence="1 2">2789STDY5608868</strain>
    </source>
</reference>
<evidence type="ECO:0000313" key="1">
    <source>
        <dbReference type="EMBL" id="CUM99933.1"/>
    </source>
</evidence>
<evidence type="ECO:0000313" key="2">
    <source>
        <dbReference type="Proteomes" id="UP000095598"/>
    </source>
</evidence>
<dbReference type="EMBL" id="CYXT01000014">
    <property type="protein sequence ID" value="CUM99933.1"/>
    <property type="molecule type" value="Genomic_DNA"/>
</dbReference>
<accession>A0A173TAS8</accession>
<dbReference type="AlphaFoldDB" id="A0A173TAS8"/>